<dbReference type="PANTHER" id="PTHR43968:SF6">
    <property type="entry name" value="GLUTATHIONE S-TRANSFERASE OMEGA"/>
    <property type="match status" value="1"/>
</dbReference>
<dbReference type="InterPro" id="IPR036249">
    <property type="entry name" value="Thioredoxin-like_sf"/>
</dbReference>
<accession>A0A5N6KRB7</accession>
<feature type="region of interest" description="Disordered" evidence="1">
    <location>
        <begin position="190"/>
        <end position="211"/>
    </location>
</feature>
<proteinExistence type="predicted"/>
<organism evidence="3 4">
    <name type="scientific">Carpinus fangiana</name>
    <dbReference type="NCBI Taxonomy" id="176857"/>
    <lineage>
        <taxon>Eukaryota</taxon>
        <taxon>Viridiplantae</taxon>
        <taxon>Streptophyta</taxon>
        <taxon>Embryophyta</taxon>
        <taxon>Tracheophyta</taxon>
        <taxon>Spermatophyta</taxon>
        <taxon>Magnoliopsida</taxon>
        <taxon>eudicotyledons</taxon>
        <taxon>Gunneridae</taxon>
        <taxon>Pentapetalae</taxon>
        <taxon>rosids</taxon>
        <taxon>fabids</taxon>
        <taxon>Fagales</taxon>
        <taxon>Betulaceae</taxon>
        <taxon>Carpinus</taxon>
    </lineage>
</organism>
<dbReference type="GO" id="GO:0005737">
    <property type="term" value="C:cytoplasm"/>
    <property type="evidence" value="ECO:0007669"/>
    <property type="project" value="TreeGrafter"/>
</dbReference>
<dbReference type="SUPFAM" id="SSF52833">
    <property type="entry name" value="Thioredoxin-like"/>
    <property type="match status" value="1"/>
</dbReference>
<gene>
    <name evidence="3" type="ORF">FH972_021903</name>
</gene>
<dbReference type="AlphaFoldDB" id="A0A5N6KRB7"/>
<dbReference type="OrthoDB" id="4951845at2759"/>
<dbReference type="Gene3D" id="3.40.30.10">
    <property type="entry name" value="Glutaredoxin"/>
    <property type="match status" value="1"/>
</dbReference>
<dbReference type="Proteomes" id="UP000327013">
    <property type="component" value="Unassembled WGS sequence"/>
</dbReference>
<evidence type="ECO:0000256" key="1">
    <source>
        <dbReference type="SAM" id="MobiDB-lite"/>
    </source>
</evidence>
<evidence type="ECO:0000313" key="3">
    <source>
        <dbReference type="EMBL" id="KAB8338964.1"/>
    </source>
</evidence>
<dbReference type="InterPro" id="IPR004045">
    <property type="entry name" value="Glutathione_S-Trfase_N"/>
</dbReference>
<reference evidence="3 4" key="1">
    <citation type="submission" date="2019-06" db="EMBL/GenBank/DDBJ databases">
        <title>A chromosomal-level reference genome of Carpinus fangiana (Coryloideae, Betulaceae).</title>
        <authorList>
            <person name="Yang X."/>
            <person name="Wang Z."/>
            <person name="Zhang L."/>
            <person name="Hao G."/>
            <person name="Liu J."/>
            <person name="Yang Y."/>
        </authorList>
    </citation>
    <scope>NUCLEOTIDE SEQUENCE [LARGE SCALE GENOMIC DNA]</scope>
    <source>
        <strain evidence="3">Cfa_2016G</strain>
        <tissue evidence="3">Leaf</tissue>
    </source>
</reference>
<keyword evidence="4" id="KW-1185">Reference proteome</keyword>
<dbReference type="Pfam" id="PF13417">
    <property type="entry name" value="GST_N_3"/>
    <property type="match status" value="1"/>
</dbReference>
<dbReference type="PANTHER" id="PTHR43968">
    <property type="match status" value="1"/>
</dbReference>
<dbReference type="InterPro" id="IPR050983">
    <property type="entry name" value="GST_Omega/HSP26"/>
</dbReference>
<dbReference type="EMBL" id="VIBQ01000010">
    <property type="protein sequence ID" value="KAB8338964.1"/>
    <property type="molecule type" value="Genomic_DNA"/>
</dbReference>
<name>A0A5N6KRB7_9ROSI</name>
<protein>
    <recommendedName>
        <fullName evidence="2">GST N-terminal domain-containing protein</fullName>
    </recommendedName>
</protein>
<dbReference type="PROSITE" id="PS50404">
    <property type="entry name" value="GST_NTER"/>
    <property type="match status" value="1"/>
</dbReference>
<feature type="region of interest" description="Disordered" evidence="1">
    <location>
        <begin position="344"/>
        <end position="363"/>
    </location>
</feature>
<feature type="compositionally biased region" description="Basic residues" evidence="1">
    <location>
        <begin position="349"/>
        <end position="359"/>
    </location>
</feature>
<sequence length="448" mass="50622">MDPQRAQHFTVQPLIPYQQLQAEQLLPPHIASNASPFTHRLIDASTATRFQDVPHYPGLQSIPIQMPYPQQHTPVVPLYRTSDNGQLQRQIATISGAKQRPSMPERQITDTATKEQLTGQTSSVAIRTQDPPNLQEWRKKLFAVDEMLTLTQDEFETYFRYVDNVYSHRSTQRYKRNPFIAQYWDCRLKGRPPGTRKSEDPNKKKRKRVARERDQCDVKIKIVEFFPGVVVQSGFDAAMCTAASEDARETVAPGTTEFTTHPPVATSAISTTHSVPEPGWTMPLTSAGGMSIPEASAAGQKIYTILRVNGGAAGDGGTPSSHRHSLEYSDKVKRNSVARERLKDEREKKKIQKTYHKKASGPALDTVKRHSRDETLVMFGSCFCPFVQRVWISLEQKGIPYQYIEVDPYKKPQSLLDVNPRGLVPALRHGNWACNESTVLMEYVSLLY</sequence>
<evidence type="ECO:0000259" key="2">
    <source>
        <dbReference type="PROSITE" id="PS50404"/>
    </source>
</evidence>
<evidence type="ECO:0000313" key="4">
    <source>
        <dbReference type="Proteomes" id="UP000327013"/>
    </source>
</evidence>
<comment type="caution">
    <text evidence="3">The sequence shown here is derived from an EMBL/GenBank/DDBJ whole genome shotgun (WGS) entry which is preliminary data.</text>
</comment>
<feature type="domain" description="GST N-terminal" evidence="2">
    <location>
        <begin position="374"/>
        <end position="448"/>
    </location>
</feature>